<dbReference type="InterPro" id="IPR011109">
    <property type="entry name" value="DNA_bind_recombinase_dom"/>
</dbReference>
<reference evidence="3 4" key="1">
    <citation type="submission" date="2018-08" db="EMBL/GenBank/DDBJ databases">
        <title>A genome reference for cultivated species of the human gut microbiota.</title>
        <authorList>
            <person name="Zou Y."/>
            <person name="Xue W."/>
            <person name="Luo G."/>
        </authorList>
    </citation>
    <scope>NUCLEOTIDE SEQUENCE [LARGE SCALE GENOMIC DNA]</scope>
    <source>
        <strain evidence="3 4">AM23-7AC</strain>
    </source>
</reference>
<dbReference type="AlphaFoldDB" id="A0A414Q9B9"/>
<dbReference type="EMBL" id="QRHN01000016">
    <property type="protein sequence ID" value="RHF77361.1"/>
    <property type="molecule type" value="Genomic_DNA"/>
</dbReference>
<evidence type="ECO:0000313" key="4">
    <source>
        <dbReference type="Proteomes" id="UP000285666"/>
    </source>
</evidence>
<dbReference type="Proteomes" id="UP000285666">
    <property type="component" value="Unassembled WGS sequence"/>
</dbReference>
<dbReference type="PANTHER" id="PTHR30461">
    <property type="entry name" value="DNA-INVERTASE FROM LAMBDOID PROPHAGE"/>
    <property type="match status" value="1"/>
</dbReference>
<dbReference type="CDD" id="cd00338">
    <property type="entry name" value="Ser_Recombinase"/>
    <property type="match status" value="1"/>
</dbReference>
<dbReference type="GO" id="GO:0003677">
    <property type="term" value="F:DNA binding"/>
    <property type="evidence" value="ECO:0007669"/>
    <property type="project" value="InterPro"/>
</dbReference>
<dbReference type="SMART" id="SM00857">
    <property type="entry name" value="Resolvase"/>
    <property type="match status" value="1"/>
</dbReference>
<sequence length="633" mass="72385">MVLAYGSGGQHMNEQEKHAVSQEERKEKIRARYKGVDRSELEFIPAKQKEKLFEDAGTKRVCAYCRVSTDDANQTSSYELQKNHYEDMIKEHAGWSLVGIYADEGISGTSLLHRDEFNRMIADCQAGKIDLIVTKSVSRFARNIVDCIAKVRELANMKPQVGVFFETEHIYTLDNTSEMMLAVLSAAAQEESHTKSEIMNISIEQRFSRGIFLTPKLLGYDKDEDGNLVINETEADTVRLCYYLFLSGFPTSEIAEILMDLGRKTKLGNTRWTGSTVVNILRNERHCGDVLSRKTFTPNYLDHKSKKNNHDRNQYRQADHHEAIVSREIYNAAQKLLEAGKYSRKGYPLPTLQVVDQGALKGFVPVNRAWNGFSTDDYKKASLSAYDEDTKHEDTNEFHAEQTNKSAFDLSGYEIVRAQFFSTRFDPAVTISSGKITFNTACMKKFENVEYVELLFNSVEKCIAVRPCEKSNVNAIKWGTIRNGRWAVLPKSCKGFSGPLFELMNWDSDCKYKLRGQFCGNSDEQLLIFELEEPEVFVQEYIDEQHIDSAVEAPSEKTKTAKKVLYLKAWIHNFGETTNRTVFLQRIAYKGNWEILRPAKTVEGMEIITREILDDLMGEAEKLIDRMRCATYE</sequence>
<name>A0A414Q9B9_9FIRM</name>
<dbReference type="InterPro" id="IPR050639">
    <property type="entry name" value="SSR_resolvase"/>
</dbReference>
<dbReference type="InterPro" id="IPR038109">
    <property type="entry name" value="DNA_bind_recomb_sf"/>
</dbReference>
<comment type="caution">
    <text evidence="3">The sequence shown here is derived from an EMBL/GenBank/DDBJ whole genome shotgun (WGS) entry which is preliminary data.</text>
</comment>
<dbReference type="Gene3D" id="3.90.1750.20">
    <property type="entry name" value="Putative Large Serine Recombinase, Chain B, Domain 2"/>
    <property type="match status" value="1"/>
</dbReference>
<gene>
    <name evidence="3" type="ORF">DW658_11710</name>
</gene>
<dbReference type="GO" id="GO:0000150">
    <property type="term" value="F:DNA strand exchange activity"/>
    <property type="evidence" value="ECO:0007669"/>
    <property type="project" value="InterPro"/>
</dbReference>
<dbReference type="PANTHER" id="PTHR30461:SF23">
    <property type="entry name" value="DNA RECOMBINASE-RELATED"/>
    <property type="match status" value="1"/>
</dbReference>
<proteinExistence type="predicted"/>
<feature type="compositionally biased region" description="Basic and acidic residues" evidence="1">
    <location>
        <begin position="13"/>
        <end position="26"/>
    </location>
</feature>
<dbReference type="Pfam" id="PF00239">
    <property type="entry name" value="Resolvase"/>
    <property type="match status" value="1"/>
</dbReference>
<feature type="region of interest" description="Disordered" evidence="1">
    <location>
        <begin position="1"/>
        <end position="26"/>
    </location>
</feature>
<dbReference type="InterPro" id="IPR036162">
    <property type="entry name" value="Resolvase-like_N_sf"/>
</dbReference>
<feature type="domain" description="Resolvase/invertase-type recombinase catalytic" evidence="2">
    <location>
        <begin position="61"/>
        <end position="212"/>
    </location>
</feature>
<accession>A0A414Q9B9</accession>
<evidence type="ECO:0000313" key="3">
    <source>
        <dbReference type="EMBL" id="RHF77361.1"/>
    </source>
</evidence>
<evidence type="ECO:0000256" key="1">
    <source>
        <dbReference type="SAM" id="MobiDB-lite"/>
    </source>
</evidence>
<dbReference type="SUPFAM" id="SSF53041">
    <property type="entry name" value="Resolvase-like"/>
    <property type="match status" value="1"/>
</dbReference>
<dbReference type="Gene3D" id="3.40.50.1390">
    <property type="entry name" value="Resolvase, N-terminal catalytic domain"/>
    <property type="match status" value="1"/>
</dbReference>
<evidence type="ECO:0000259" key="2">
    <source>
        <dbReference type="SMART" id="SM00857"/>
    </source>
</evidence>
<protein>
    <submittedName>
        <fullName evidence="3">Recombinase family protein</fullName>
    </submittedName>
</protein>
<dbReference type="InterPro" id="IPR006119">
    <property type="entry name" value="Resolv_N"/>
</dbReference>
<dbReference type="Pfam" id="PF07508">
    <property type="entry name" value="Recombinase"/>
    <property type="match status" value="1"/>
</dbReference>
<organism evidence="3 4">
    <name type="scientific">Dorea formicigenerans</name>
    <dbReference type="NCBI Taxonomy" id="39486"/>
    <lineage>
        <taxon>Bacteria</taxon>
        <taxon>Bacillati</taxon>
        <taxon>Bacillota</taxon>
        <taxon>Clostridia</taxon>
        <taxon>Lachnospirales</taxon>
        <taxon>Lachnospiraceae</taxon>
        <taxon>Dorea</taxon>
    </lineage>
</organism>